<dbReference type="InterPro" id="IPR044855">
    <property type="entry name" value="CoA-Trfase_III_dom3_sf"/>
</dbReference>
<dbReference type="InterPro" id="IPR023606">
    <property type="entry name" value="CoA-Trfase_III_dom_1_sf"/>
</dbReference>
<evidence type="ECO:0000313" key="3">
    <source>
        <dbReference type="Proteomes" id="UP001500957"/>
    </source>
</evidence>
<accession>A0ABN1GYY1</accession>
<dbReference type="RefSeq" id="WP_344605828.1">
    <property type="nucleotide sequence ID" value="NZ_BAAAHE010000023.1"/>
</dbReference>
<sequence>MPGPLAGIRVVEIAGLGPAPFAAMVLADLGADVISVDRAAWVGTDEPMDVLRRGRRSIAVDLKHPQGAETVLRLIEHADVVLEGFRPGVAERLGIGPETCQTRNPALVYGRMTGWGQDGPLAKVAGHDINYIAIAGALQPIGRDGEPPVPPLNLLGDFGGGGMLLALGVLAALQERNTSGIGQVVDAAMVDGTALLLSFLHDQRHVGLWSDERSSNYIDTAAPYYDVYETSDGLYMAVGAIEPQFYAELLRLLELDPATLPDQEDRSAWPELKKLFADIFRCRTRAQWCSVFDGTESCVTPVLAPREVADYPHTAAREGMIAVGDRTLPAPAPRFSRSRPGVPSAPPRPGQDTVRVLAEAGFDDNAIRGLIASGAVAG</sequence>
<dbReference type="Pfam" id="PF02515">
    <property type="entry name" value="CoA_transf_3"/>
    <property type="match status" value="1"/>
</dbReference>
<protein>
    <submittedName>
        <fullName evidence="2">CaiB/BaiF CoA-transferase family protein</fullName>
    </submittedName>
</protein>
<gene>
    <name evidence="2" type="ORF">GCM10009547_28430</name>
</gene>
<feature type="region of interest" description="Disordered" evidence="1">
    <location>
        <begin position="332"/>
        <end position="352"/>
    </location>
</feature>
<dbReference type="Gene3D" id="3.30.1540.10">
    <property type="entry name" value="formyl-coa transferase, domain 3"/>
    <property type="match status" value="1"/>
</dbReference>
<dbReference type="PANTHER" id="PTHR48228">
    <property type="entry name" value="SUCCINYL-COA--D-CITRAMALATE COA-TRANSFERASE"/>
    <property type="match status" value="1"/>
</dbReference>
<dbReference type="EMBL" id="BAAAHE010000023">
    <property type="protein sequence ID" value="GAA0623655.1"/>
    <property type="molecule type" value="Genomic_DNA"/>
</dbReference>
<comment type="caution">
    <text evidence="2">The sequence shown here is derived from an EMBL/GenBank/DDBJ whole genome shotgun (WGS) entry which is preliminary data.</text>
</comment>
<evidence type="ECO:0000313" key="2">
    <source>
        <dbReference type="EMBL" id="GAA0623655.1"/>
    </source>
</evidence>
<dbReference type="SUPFAM" id="SSF89796">
    <property type="entry name" value="CoA-transferase family III (CaiB/BaiF)"/>
    <property type="match status" value="1"/>
</dbReference>
<proteinExistence type="predicted"/>
<dbReference type="InterPro" id="IPR003673">
    <property type="entry name" value="CoA-Trfase_fam_III"/>
</dbReference>
<dbReference type="PANTHER" id="PTHR48228:SF5">
    <property type="entry name" value="ALPHA-METHYLACYL-COA RACEMASE"/>
    <property type="match status" value="1"/>
</dbReference>
<name>A0ABN1GYY1_9ACTN</name>
<dbReference type="InterPro" id="IPR050509">
    <property type="entry name" value="CoA-transferase_III"/>
</dbReference>
<dbReference type="Gene3D" id="3.40.50.10540">
    <property type="entry name" value="Crotonobetainyl-coa:carnitine coa-transferase, domain 1"/>
    <property type="match status" value="1"/>
</dbReference>
<reference evidence="2 3" key="1">
    <citation type="journal article" date="2019" name="Int. J. Syst. Evol. Microbiol.">
        <title>The Global Catalogue of Microorganisms (GCM) 10K type strain sequencing project: providing services to taxonomists for standard genome sequencing and annotation.</title>
        <authorList>
            <consortium name="The Broad Institute Genomics Platform"/>
            <consortium name="The Broad Institute Genome Sequencing Center for Infectious Disease"/>
            <person name="Wu L."/>
            <person name="Ma J."/>
        </authorList>
    </citation>
    <scope>NUCLEOTIDE SEQUENCE [LARGE SCALE GENOMIC DNA]</scope>
    <source>
        <strain evidence="2 3">JCM 10671</strain>
    </source>
</reference>
<keyword evidence="3" id="KW-1185">Reference proteome</keyword>
<organism evidence="2 3">
    <name type="scientific">Sporichthya brevicatena</name>
    <dbReference type="NCBI Taxonomy" id="171442"/>
    <lineage>
        <taxon>Bacteria</taxon>
        <taxon>Bacillati</taxon>
        <taxon>Actinomycetota</taxon>
        <taxon>Actinomycetes</taxon>
        <taxon>Sporichthyales</taxon>
        <taxon>Sporichthyaceae</taxon>
        <taxon>Sporichthya</taxon>
    </lineage>
</organism>
<evidence type="ECO:0000256" key="1">
    <source>
        <dbReference type="SAM" id="MobiDB-lite"/>
    </source>
</evidence>
<dbReference type="Proteomes" id="UP001500957">
    <property type="component" value="Unassembled WGS sequence"/>
</dbReference>